<reference evidence="1 2" key="1">
    <citation type="submission" date="2020-12" db="EMBL/GenBank/DDBJ databases">
        <title>Concerted genomic and epigenomic changes stabilize Arabidopsis allopolyploids.</title>
        <authorList>
            <person name="Chen Z."/>
        </authorList>
    </citation>
    <scope>NUCLEOTIDE SEQUENCE [LARGE SCALE GENOMIC DNA]</scope>
    <source>
        <strain evidence="1">Allo738</strain>
        <tissue evidence="1">Leaf</tissue>
    </source>
</reference>
<evidence type="ECO:0000313" key="1">
    <source>
        <dbReference type="EMBL" id="KAG7592591.1"/>
    </source>
</evidence>
<comment type="caution">
    <text evidence="1">The sequence shown here is derived from an EMBL/GenBank/DDBJ whole genome shotgun (WGS) entry which is preliminary data.</text>
</comment>
<gene>
    <name evidence="1" type="ORF">ISN45_Aa01g014610</name>
</gene>
<keyword evidence="2" id="KW-1185">Reference proteome</keyword>
<sequence>MASSDDLEFSFLDLPETFGALTECGGNASLLASENEQNDFVGYIPVSAATSNVYPSPLIENSNTDQETLTRTSNFDQETAIVAHNQSFHQEDDYSKYFNTTENFNDISPSVFSNGQRENVYSGNCVLTSSNQMITTGQHGPLEQSYQQPLLSQTIPDFSNEPYVSTLVRSNIQEMDRANGPTNLNLIQHGLQDHHFHPSLYQEEQYNHTDLLLEQLVRIHETEHQMQLPKLSNMSTPTSVGTLLNNQCLIPFASTPNTIPNPEYRTPMISNNLPLNNSGNYSPFTQRSYEPDSFAYAFQKSSSLNPTRRPRGRPRRFQSVMPSSLSITTPNNMSLVPATQTLLTPPRPYAQDKGKQHVTAMPSLNPTLYNQYQNSYPNSMIQQSGGLRQRSCYDQCENEGSSSKIRRVMLPFQENSIADSSSVSLWQDGNRRSSAANHHEERLKNAVYDPFYAGVGLPIDPHLRFF</sequence>
<dbReference type="Proteomes" id="UP000694240">
    <property type="component" value="Chromosome 6"/>
</dbReference>
<proteinExistence type="predicted"/>
<organism evidence="1 2">
    <name type="scientific">Arabidopsis thaliana x Arabidopsis arenosa</name>
    <dbReference type="NCBI Taxonomy" id="1240361"/>
    <lineage>
        <taxon>Eukaryota</taxon>
        <taxon>Viridiplantae</taxon>
        <taxon>Streptophyta</taxon>
        <taxon>Embryophyta</taxon>
        <taxon>Tracheophyta</taxon>
        <taxon>Spermatophyta</taxon>
        <taxon>Magnoliopsida</taxon>
        <taxon>eudicotyledons</taxon>
        <taxon>Gunneridae</taxon>
        <taxon>Pentapetalae</taxon>
        <taxon>rosids</taxon>
        <taxon>malvids</taxon>
        <taxon>Brassicales</taxon>
        <taxon>Brassicaceae</taxon>
        <taxon>Camelineae</taxon>
        <taxon>Arabidopsis</taxon>
    </lineage>
</organism>
<protein>
    <submittedName>
        <fullName evidence="1">Uncharacterized protein</fullName>
    </submittedName>
</protein>
<accession>A0A8T2CB41</accession>
<dbReference type="AlphaFoldDB" id="A0A8T2CB41"/>
<name>A0A8T2CB41_9BRAS</name>
<dbReference type="EMBL" id="JAEFBK010000006">
    <property type="protein sequence ID" value="KAG7592591.1"/>
    <property type="molecule type" value="Genomic_DNA"/>
</dbReference>
<evidence type="ECO:0000313" key="2">
    <source>
        <dbReference type="Proteomes" id="UP000694240"/>
    </source>
</evidence>